<dbReference type="EMBL" id="LXIE01000045">
    <property type="protein sequence ID" value="OAD90525.1"/>
    <property type="molecule type" value="Genomic_DNA"/>
</dbReference>
<sequence>MKKTAIILGATGLTGSILLKKLLKNPSFEKIKLFSRSTAEMNSPKIEEHLIGMFQLEKHSEAFKADVVFCCIGTTKSKTPNKETYKKIDYGIPVTAAKLAKKNGIKTFIVISAMGADENSSIFYNKTKGEMQRDVLNQHIENTYILQPSLIVGDREENRFGEKMATIFMKSFGFLVPKKYKMIKAETIAEAMLVLVKKEFPKQQITSDEIKHIAQNAGNRT</sequence>
<evidence type="ECO:0000259" key="1">
    <source>
        <dbReference type="Pfam" id="PF13460"/>
    </source>
</evidence>
<protein>
    <submittedName>
        <fullName evidence="2">Nucleoside-diphosphate sugar epimerase</fullName>
    </submittedName>
</protein>
<organism evidence="2 3">
    <name type="scientific">Aequorivita soesokkakensis</name>
    <dbReference type="NCBI Taxonomy" id="1385699"/>
    <lineage>
        <taxon>Bacteria</taxon>
        <taxon>Pseudomonadati</taxon>
        <taxon>Bacteroidota</taxon>
        <taxon>Flavobacteriia</taxon>
        <taxon>Flavobacteriales</taxon>
        <taxon>Flavobacteriaceae</taxon>
        <taxon>Aequorivita</taxon>
    </lineage>
</organism>
<evidence type="ECO:0000313" key="3">
    <source>
        <dbReference type="Proteomes" id="UP000077552"/>
    </source>
</evidence>
<feature type="domain" description="NAD(P)-binding" evidence="1">
    <location>
        <begin position="9"/>
        <end position="146"/>
    </location>
</feature>
<dbReference type="PANTHER" id="PTHR14097">
    <property type="entry name" value="OXIDOREDUCTASE HTATIP2"/>
    <property type="match status" value="1"/>
</dbReference>
<dbReference type="Proteomes" id="UP000077552">
    <property type="component" value="Unassembled WGS sequence"/>
</dbReference>
<reference evidence="2 3" key="1">
    <citation type="submission" date="2016-05" db="EMBL/GenBank/DDBJ databases">
        <title>Genome sequencing of Vitellibacter soesokkakensis RSSK-12.</title>
        <authorList>
            <person name="Thevarajoo S."/>
            <person name="Selvaratnam C."/>
            <person name="Goh K.M."/>
            <person name="Chan K.-G."/>
            <person name="Chong C.S."/>
        </authorList>
    </citation>
    <scope>NUCLEOTIDE SEQUENCE [LARGE SCALE GENOMIC DNA]</scope>
    <source>
        <strain evidence="2 3">RSSK-12</strain>
    </source>
</reference>
<evidence type="ECO:0000313" key="2">
    <source>
        <dbReference type="EMBL" id="OAD90525.1"/>
    </source>
</evidence>
<dbReference type="Pfam" id="PF13460">
    <property type="entry name" value="NAD_binding_10"/>
    <property type="match status" value="1"/>
</dbReference>
<accession>A0A1A9LDS0</accession>
<dbReference type="STRING" id="1385699.A7A78_06080"/>
<dbReference type="SUPFAM" id="SSF51735">
    <property type="entry name" value="NAD(P)-binding Rossmann-fold domains"/>
    <property type="match status" value="1"/>
</dbReference>
<dbReference type="Gene3D" id="3.40.50.720">
    <property type="entry name" value="NAD(P)-binding Rossmann-like Domain"/>
    <property type="match status" value="1"/>
</dbReference>
<comment type="caution">
    <text evidence="2">The sequence shown here is derived from an EMBL/GenBank/DDBJ whole genome shotgun (WGS) entry which is preliminary data.</text>
</comment>
<name>A0A1A9LDS0_9FLAO</name>
<dbReference type="PANTHER" id="PTHR14097:SF7">
    <property type="entry name" value="OXIDOREDUCTASE HTATIP2"/>
    <property type="match status" value="1"/>
</dbReference>
<proteinExistence type="predicted"/>
<dbReference type="InterPro" id="IPR036291">
    <property type="entry name" value="NAD(P)-bd_dom_sf"/>
</dbReference>
<keyword evidence="3" id="KW-1185">Reference proteome</keyword>
<dbReference type="AlphaFoldDB" id="A0A1A9LDS0"/>
<gene>
    <name evidence="2" type="ORF">A7A78_06080</name>
</gene>
<dbReference type="RefSeq" id="WP_068762840.1">
    <property type="nucleotide sequence ID" value="NZ_LXIE01000045.1"/>
</dbReference>
<dbReference type="OrthoDB" id="9798632at2"/>
<dbReference type="InterPro" id="IPR016040">
    <property type="entry name" value="NAD(P)-bd_dom"/>
</dbReference>